<dbReference type="EMBL" id="JBBWRZ010000004">
    <property type="protein sequence ID" value="KAK8238540.1"/>
    <property type="molecule type" value="Genomic_DNA"/>
</dbReference>
<evidence type="ECO:0000256" key="2">
    <source>
        <dbReference type="ARBA" id="ARBA00023242"/>
    </source>
</evidence>
<feature type="region of interest" description="Disordered" evidence="3">
    <location>
        <begin position="212"/>
        <end position="252"/>
    </location>
</feature>
<dbReference type="Pfam" id="PF00808">
    <property type="entry name" value="CBFD_NFYB_HMF"/>
    <property type="match status" value="1"/>
</dbReference>
<feature type="region of interest" description="Disordered" evidence="3">
    <location>
        <begin position="1"/>
        <end position="20"/>
    </location>
</feature>
<comment type="caution">
    <text evidence="5">The sequence shown here is derived from an EMBL/GenBank/DDBJ whole genome shotgun (WGS) entry which is preliminary data.</text>
</comment>
<organism evidence="5 6">
    <name type="scientific">Phyllosticta capitalensis</name>
    <dbReference type="NCBI Taxonomy" id="121624"/>
    <lineage>
        <taxon>Eukaryota</taxon>
        <taxon>Fungi</taxon>
        <taxon>Dikarya</taxon>
        <taxon>Ascomycota</taxon>
        <taxon>Pezizomycotina</taxon>
        <taxon>Dothideomycetes</taxon>
        <taxon>Dothideomycetes incertae sedis</taxon>
        <taxon>Botryosphaeriales</taxon>
        <taxon>Phyllostictaceae</taxon>
        <taxon>Phyllosticta</taxon>
    </lineage>
</organism>
<dbReference type="CDD" id="cd22906">
    <property type="entry name" value="HFD_DRAP1"/>
    <property type="match status" value="1"/>
</dbReference>
<dbReference type="PANTHER" id="PTHR10252:SF5">
    <property type="entry name" value="DR1-ASSOCIATED COREPRESSOR"/>
    <property type="match status" value="1"/>
</dbReference>
<sequence>MKEDPDGDYAPRSPDLSAYDSDTVTAFDQKYRGSISHPTPHITTISQPPPPLTPQHHAYIPPDNTPGTVPMPSRFGKMKLEAEDQVWSPQKPHIAMDPLQSSNGQSIKSHNDLAPGVAEGIEVRTKFPAARIKRIMQADEDVGKVAQVTPHVVAKALELFMISLVTKAATEAKSRSSKRVTAVHLKQAVLKEEHFDFLNEIVNKVSDVPAAAAQTEARGGSPDDAAAAAATAAAEGKRRKSGRKKRKDSDDL</sequence>
<evidence type="ECO:0000313" key="6">
    <source>
        <dbReference type="Proteomes" id="UP001492380"/>
    </source>
</evidence>
<keyword evidence="2" id="KW-0539">Nucleus</keyword>
<dbReference type="Proteomes" id="UP001492380">
    <property type="component" value="Unassembled WGS sequence"/>
</dbReference>
<protein>
    <submittedName>
        <fullName evidence="5">CBF/NF-Y family transcription factor</fullName>
    </submittedName>
</protein>
<proteinExistence type="predicted"/>
<comment type="subcellular location">
    <subcellularLocation>
        <location evidence="1">Nucleus</location>
    </subcellularLocation>
</comment>
<feature type="compositionally biased region" description="Basic residues" evidence="3">
    <location>
        <begin position="237"/>
        <end position="246"/>
    </location>
</feature>
<gene>
    <name evidence="5" type="ORF">HDK90DRAFT_228030</name>
</gene>
<dbReference type="PANTHER" id="PTHR10252">
    <property type="entry name" value="HISTONE-LIKE TRANSCRIPTION FACTOR CCAAT-RELATED"/>
    <property type="match status" value="1"/>
</dbReference>
<reference evidence="5 6" key="1">
    <citation type="submission" date="2024-04" db="EMBL/GenBank/DDBJ databases">
        <title>Phyllosticta paracitricarpa is synonymous to the EU quarantine fungus P. citricarpa based on phylogenomic analyses.</title>
        <authorList>
            <consortium name="Lawrence Berkeley National Laboratory"/>
            <person name="Van Ingen-Buijs V.A."/>
            <person name="Van Westerhoven A.C."/>
            <person name="Haridas S."/>
            <person name="Skiadas P."/>
            <person name="Martin F."/>
            <person name="Groenewald J.Z."/>
            <person name="Crous P.W."/>
            <person name="Seidl M.F."/>
        </authorList>
    </citation>
    <scope>NUCLEOTIDE SEQUENCE [LARGE SCALE GENOMIC DNA]</scope>
    <source>
        <strain evidence="5 6">CBS 123374</strain>
    </source>
</reference>
<accession>A0ABR1YU90</accession>
<dbReference type="Gene3D" id="1.10.20.10">
    <property type="entry name" value="Histone, subunit A"/>
    <property type="match status" value="1"/>
</dbReference>
<dbReference type="InterPro" id="IPR009072">
    <property type="entry name" value="Histone-fold"/>
</dbReference>
<keyword evidence="6" id="KW-1185">Reference proteome</keyword>
<evidence type="ECO:0000256" key="3">
    <source>
        <dbReference type="SAM" id="MobiDB-lite"/>
    </source>
</evidence>
<dbReference type="SUPFAM" id="SSF47113">
    <property type="entry name" value="Histone-fold"/>
    <property type="match status" value="1"/>
</dbReference>
<dbReference type="InterPro" id="IPR050568">
    <property type="entry name" value="Transcr_DNA_Rep_Reg"/>
</dbReference>
<feature type="domain" description="Transcription factor CBF/NF-Y/archaeal histone" evidence="4">
    <location>
        <begin position="126"/>
        <end position="189"/>
    </location>
</feature>
<dbReference type="InterPro" id="IPR003958">
    <property type="entry name" value="CBFA_NFYB_domain"/>
</dbReference>
<evidence type="ECO:0000259" key="4">
    <source>
        <dbReference type="Pfam" id="PF00808"/>
    </source>
</evidence>
<feature type="region of interest" description="Disordered" evidence="3">
    <location>
        <begin position="33"/>
        <end position="74"/>
    </location>
</feature>
<feature type="compositionally biased region" description="Low complexity" evidence="3">
    <location>
        <begin position="225"/>
        <end position="234"/>
    </location>
</feature>
<evidence type="ECO:0000256" key="1">
    <source>
        <dbReference type="ARBA" id="ARBA00004123"/>
    </source>
</evidence>
<name>A0ABR1YU90_9PEZI</name>
<evidence type="ECO:0000313" key="5">
    <source>
        <dbReference type="EMBL" id="KAK8238540.1"/>
    </source>
</evidence>